<accession>A0A3B7MPF3</accession>
<feature type="chain" id="PRO_5017606775" evidence="1">
    <location>
        <begin position="17"/>
        <end position="200"/>
    </location>
</feature>
<dbReference type="OrthoDB" id="1443438at2"/>
<keyword evidence="3" id="KW-1185">Reference proteome</keyword>
<gene>
    <name evidence="2" type="ORF">D3H65_17530</name>
</gene>
<evidence type="ECO:0000313" key="2">
    <source>
        <dbReference type="EMBL" id="AXY75667.1"/>
    </source>
</evidence>
<name>A0A3B7MPF3_9BACT</name>
<protein>
    <submittedName>
        <fullName evidence="2">DUF5034 domain-containing protein</fullName>
    </submittedName>
</protein>
<dbReference type="RefSeq" id="WP_119051548.1">
    <property type="nucleotide sequence ID" value="NZ_CP032157.1"/>
</dbReference>
<feature type="signal peptide" evidence="1">
    <location>
        <begin position="1"/>
        <end position="16"/>
    </location>
</feature>
<dbReference type="KEGG" id="pseg:D3H65_17530"/>
<proteinExistence type="predicted"/>
<organism evidence="2 3">
    <name type="scientific">Paraflavitalea soli</name>
    <dbReference type="NCBI Taxonomy" id="2315862"/>
    <lineage>
        <taxon>Bacteria</taxon>
        <taxon>Pseudomonadati</taxon>
        <taxon>Bacteroidota</taxon>
        <taxon>Chitinophagia</taxon>
        <taxon>Chitinophagales</taxon>
        <taxon>Chitinophagaceae</taxon>
        <taxon>Paraflavitalea</taxon>
    </lineage>
</organism>
<dbReference type="InterPro" id="IPR032215">
    <property type="entry name" value="DUF5034"/>
</dbReference>
<sequence>MKKVIFLLLLPLLAEAVVSCCNCLEPVIQHYTNKTISVSNLDNSAQAPIISLSNTVIKKAYGIRVQLVREKLACLEKRQSLFISSAYAFDCRCPPAQEYRPKDSIVSVKIYTQQAFDNTHTAGSDLSVYFKVYKPHYFTTIDDYVTKTPVVLFDSKELQPNIDFLLMTPPAMNVEHKFKIQLILSDGRILEGETPTVKLI</sequence>
<evidence type="ECO:0000313" key="3">
    <source>
        <dbReference type="Proteomes" id="UP000263900"/>
    </source>
</evidence>
<evidence type="ECO:0000256" key="1">
    <source>
        <dbReference type="SAM" id="SignalP"/>
    </source>
</evidence>
<keyword evidence="1" id="KW-0732">Signal</keyword>
<dbReference type="Proteomes" id="UP000263900">
    <property type="component" value="Chromosome"/>
</dbReference>
<dbReference type="EMBL" id="CP032157">
    <property type="protein sequence ID" value="AXY75667.1"/>
    <property type="molecule type" value="Genomic_DNA"/>
</dbReference>
<reference evidence="2 3" key="1">
    <citation type="submission" date="2018-09" db="EMBL/GenBank/DDBJ databases">
        <title>Genome sequencing of strain 6GH32-13.</title>
        <authorList>
            <person name="Weon H.-Y."/>
            <person name="Heo J."/>
            <person name="Kwon S.-W."/>
        </authorList>
    </citation>
    <scope>NUCLEOTIDE SEQUENCE [LARGE SCALE GENOMIC DNA]</scope>
    <source>
        <strain evidence="2 3">5GH32-13</strain>
    </source>
</reference>
<dbReference type="Pfam" id="PF16437">
    <property type="entry name" value="DUF5034"/>
    <property type="match status" value="1"/>
</dbReference>
<dbReference type="AlphaFoldDB" id="A0A3B7MPF3"/>